<dbReference type="PANTHER" id="PTHR46888">
    <property type="entry name" value="ZINC KNUCKLE DOMAINCONTAINING PROTEIN-RELATED"/>
    <property type="match status" value="1"/>
</dbReference>
<keyword evidence="1" id="KW-0479">Metal-binding</keyword>
<reference evidence="4" key="1">
    <citation type="submission" date="2020-08" db="EMBL/GenBank/DDBJ databases">
        <title>Multicomponent nature underlies the extraordinary mechanical properties of spider dragline silk.</title>
        <authorList>
            <person name="Kono N."/>
            <person name="Nakamura H."/>
            <person name="Mori M."/>
            <person name="Yoshida Y."/>
            <person name="Ohtoshi R."/>
            <person name="Malay A.D."/>
            <person name="Moran D.A.P."/>
            <person name="Tomita M."/>
            <person name="Numata K."/>
            <person name="Arakawa K."/>
        </authorList>
    </citation>
    <scope>NUCLEOTIDE SEQUENCE</scope>
</reference>
<dbReference type="Proteomes" id="UP000887159">
    <property type="component" value="Unassembled WGS sequence"/>
</dbReference>
<keyword evidence="1" id="KW-0863">Zinc-finger</keyword>
<sequence>MEGILEEKERELEERRQSREYELEWLRLSNATETVSVSSTDLEGQGVNRRVNLKDLVLKFDAKNADINLFFEIFERQAKKEKVSDDWWVSQLIPLLPVEFQLTPVALRHRFEFHQRRPGILWSDLVFDLRSYLENWLVGMEIKDLKELKELLVTEQLKERAPIEVVDHFIDSWDNFKDPTELVEKLDHFEAGTSQIRGSEREWERLFERKKPIICYYCNDVGHIKPACPKLMKTDFETVASLRVNSEDEDCFEKFKLKFEINGVERQCLRYTGCSIDLCASSWIDENDYLGEYVLVKSLLDDVCHRLSLAKIKFKTKGGEFYTKAAVKVNRYPSETYLLSNLTAELIQSREKSVLMIDAMLTRNASKIVPFEKERGPGLNAASGFSIENADSVFPTPGDGTEPTIEFPAFVEKIEGETAQLKNSVFSSEQNKCKDLHVLRERTKCLSINSWEGISELGHRRHTETHQQCVLFTLDPVMTARLKTNNVYPDIGAHGARAGMCRDRWDRLRDNSSKEPSPMGAEKGQNIRG</sequence>
<dbReference type="PANTHER" id="PTHR46888:SF1">
    <property type="entry name" value="RIBONUCLEASE H"/>
    <property type="match status" value="1"/>
</dbReference>
<dbReference type="EMBL" id="BMAU01021263">
    <property type="protein sequence ID" value="GFY06749.1"/>
    <property type="molecule type" value="Genomic_DNA"/>
</dbReference>
<dbReference type="InterPro" id="IPR001878">
    <property type="entry name" value="Znf_CCHC"/>
</dbReference>
<evidence type="ECO:0000313" key="5">
    <source>
        <dbReference type="Proteomes" id="UP000887159"/>
    </source>
</evidence>
<evidence type="ECO:0000259" key="3">
    <source>
        <dbReference type="PROSITE" id="PS50158"/>
    </source>
</evidence>
<comment type="caution">
    <text evidence="4">The sequence shown here is derived from an EMBL/GenBank/DDBJ whole genome shotgun (WGS) entry which is preliminary data.</text>
</comment>
<dbReference type="SUPFAM" id="SSF57756">
    <property type="entry name" value="Retrovirus zinc finger-like domains"/>
    <property type="match status" value="1"/>
</dbReference>
<accession>A0A8X6S4P0</accession>
<dbReference type="PROSITE" id="PS50158">
    <property type="entry name" value="ZF_CCHC"/>
    <property type="match status" value="1"/>
</dbReference>
<organism evidence="4 5">
    <name type="scientific">Trichonephila clavipes</name>
    <name type="common">Golden silk orbweaver</name>
    <name type="synonym">Nephila clavipes</name>
    <dbReference type="NCBI Taxonomy" id="2585209"/>
    <lineage>
        <taxon>Eukaryota</taxon>
        <taxon>Metazoa</taxon>
        <taxon>Ecdysozoa</taxon>
        <taxon>Arthropoda</taxon>
        <taxon>Chelicerata</taxon>
        <taxon>Arachnida</taxon>
        <taxon>Araneae</taxon>
        <taxon>Araneomorphae</taxon>
        <taxon>Entelegynae</taxon>
        <taxon>Araneoidea</taxon>
        <taxon>Nephilidae</taxon>
        <taxon>Trichonephila</taxon>
    </lineage>
</organism>
<dbReference type="GO" id="GO:0008270">
    <property type="term" value="F:zinc ion binding"/>
    <property type="evidence" value="ECO:0007669"/>
    <property type="project" value="UniProtKB-KW"/>
</dbReference>
<evidence type="ECO:0000313" key="4">
    <source>
        <dbReference type="EMBL" id="GFY06749.1"/>
    </source>
</evidence>
<dbReference type="GO" id="GO:0003676">
    <property type="term" value="F:nucleic acid binding"/>
    <property type="evidence" value="ECO:0007669"/>
    <property type="project" value="InterPro"/>
</dbReference>
<feature type="region of interest" description="Disordered" evidence="2">
    <location>
        <begin position="508"/>
        <end position="529"/>
    </location>
</feature>
<evidence type="ECO:0000256" key="1">
    <source>
        <dbReference type="PROSITE-ProRule" id="PRU00047"/>
    </source>
</evidence>
<dbReference type="SUPFAM" id="SSF47353">
    <property type="entry name" value="Retrovirus capsid dimerization domain-like"/>
    <property type="match status" value="1"/>
</dbReference>
<dbReference type="InterPro" id="IPR036875">
    <property type="entry name" value="Znf_CCHC_sf"/>
</dbReference>
<proteinExistence type="predicted"/>
<dbReference type="AlphaFoldDB" id="A0A8X6S4P0"/>
<gene>
    <name evidence="4" type="primary">AVEN_67784_1</name>
    <name evidence="4" type="ORF">TNCV_2202841</name>
</gene>
<name>A0A8X6S4P0_TRICX</name>
<keyword evidence="1" id="KW-0862">Zinc</keyword>
<protein>
    <recommendedName>
        <fullName evidence="3">CCHC-type domain-containing protein</fullName>
    </recommendedName>
</protein>
<evidence type="ECO:0000256" key="2">
    <source>
        <dbReference type="SAM" id="MobiDB-lite"/>
    </source>
</evidence>
<feature type="domain" description="CCHC-type" evidence="3">
    <location>
        <begin position="215"/>
        <end position="230"/>
    </location>
</feature>
<keyword evidence="5" id="KW-1185">Reference proteome</keyword>